<evidence type="ECO:0000259" key="17">
    <source>
        <dbReference type="Pfam" id="PF01746"/>
    </source>
</evidence>
<keyword evidence="7 15" id="KW-0963">Cytoplasm</keyword>
<keyword evidence="10 15" id="KW-0949">S-adenosyl-L-methionine</keyword>
<organism evidence="18 19">
    <name type="scientific">Orrella daihaiensis</name>
    <dbReference type="NCBI Taxonomy" id="2782176"/>
    <lineage>
        <taxon>Bacteria</taxon>
        <taxon>Pseudomonadati</taxon>
        <taxon>Pseudomonadota</taxon>
        <taxon>Betaproteobacteria</taxon>
        <taxon>Burkholderiales</taxon>
        <taxon>Alcaligenaceae</taxon>
        <taxon>Orrella</taxon>
    </lineage>
</organism>
<evidence type="ECO:0000256" key="7">
    <source>
        <dbReference type="ARBA" id="ARBA00022490"/>
    </source>
</evidence>
<evidence type="ECO:0000256" key="4">
    <source>
        <dbReference type="ARBA" id="ARBA00011738"/>
    </source>
</evidence>
<dbReference type="CDD" id="cd18080">
    <property type="entry name" value="TrmD-like"/>
    <property type="match status" value="1"/>
</dbReference>
<dbReference type="EMBL" id="CP063982">
    <property type="protein sequence ID" value="UOD51250.1"/>
    <property type="molecule type" value="Genomic_DNA"/>
</dbReference>
<feature type="binding site" evidence="15">
    <location>
        <position position="113"/>
    </location>
    <ligand>
        <name>S-adenosyl-L-methionine</name>
        <dbReference type="ChEBI" id="CHEBI:59789"/>
    </ligand>
</feature>
<comment type="subcellular location">
    <subcellularLocation>
        <location evidence="2 15 16">Cytoplasm</location>
    </subcellularLocation>
</comment>
<evidence type="ECO:0000313" key="18">
    <source>
        <dbReference type="EMBL" id="UOD51250.1"/>
    </source>
</evidence>
<dbReference type="PIRSF" id="PIRSF000386">
    <property type="entry name" value="tRNA_mtase"/>
    <property type="match status" value="1"/>
</dbReference>
<dbReference type="PANTHER" id="PTHR46417:SF1">
    <property type="entry name" value="TRNA (GUANINE-N(1)-)-METHYLTRANSFERASE"/>
    <property type="match status" value="1"/>
</dbReference>
<protein>
    <recommendedName>
        <fullName evidence="6 15">tRNA (guanine-N(1)-)-methyltransferase</fullName>
        <ecNumber evidence="5 15">2.1.1.228</ecNumber>
    </recommendedName>
    <alternativeName>
        <fullName evidence="12 15">M1G-methyltransferase</fullName>
    </alternativeName>
    <alternativeName>
        <fullName evidence="13 15">tRNA [GM37] methyltransferase</fullName>
    </alternativeName>
</protein>
<evidence type="ECO:0000256" key="13">
    <source>
        <dbReference type="ARBA" id="ARBA00033392"/>
    </source>
</evidence>
<dbReference type="HAMAP" id="MF_00605">
    <property type="entry name" value="TrmD"/>
    <property type="match status" value="1"/>
</dbReference>
<accession>A0ABY4AQB6</accession>
<evidence type="ECO:0000313" key="19">
    <source>
        <dbReference type="Proteomes" id="UP000831607"/>
    </source>
</evidence>
<dbReference type="Pfam" id="PF01746">
    <property type="entry name" value="tRNA_m1G_MT"/>
    <property type="match status" value="1"/>
</dbReference>
<evidence type="ECO:0000256" key="5">
    <source>
        <dbReference type="ARBA" id="ARBA00012807"/>
    </source>
</evidence>
<dbReference type="Gene3D" id="1.10.1270.20">
    <property type="entry name" value="tRNA(m1g37)methyltransferase, domain 2"/>
    <property type="match status" value="1"/>
</dbReference>
<comment type="function">
    <text evidence="1 15 16">Specifically methylates guanosine-37 in various tRNAs.</text>
</comment>
<evidence type="ECO:0000256" key="3">
    <source>
        <dbReference type="ARBA" id="ARBA00007630"/>
    </source>
</evidence>
<dbReference type="RefSeq" id="WP_243479717.1">
    <property type="nucleotide sequence ID" value="NZ_CP063982.1"/>
</dbReference>
<comment type="catalytic activity">
    <reaction evidence="14 15 16">
        <text>guanosine(37) in tRNA + S-adenosyl-L-methionine = N(1)-methylguanosine(37) in tRNA + S-adenosyl-L-homocysteine + H(+)</text>
        <dbReference type="Rhea" id="RHEA:36899"/>
        <dbReference type="Rhea" id="RHEA-COMP:10145"/>
        <dbReference type="Rhea" id="RHEA-COMP:10147"/>
        <dbReference type="ChEBI" id="CHEBI:15378"/>
        <dbReference type="ChEBI" id="CHEBI:57856"/>
        <dbReference type="ChEBI" id="CHEBI:59789"/>
        <dbReference type="ChEBI" id="CHEBI:73542"/>
        <dbReference type="ChEBI" id="CHEBI:74269"/>
        <dbReference type="EC" id="2.1.1.228"/>
    </reaction>
</comment>
<evidence type="ECO:0000256" key="6">
    <source>
        <dbReference type="ARBA" id="ARBA00014679"/>
    </source>
</evidence>
<reference evidence="18 19" key="1">
    <citation type="submission" date="2020-11" db="EMBL/GenBank/DDBJ databases">
        <title>Algicoccus daihaiensis sp.nov., isolated from Daihai Lake in Inner Mongolia.</title>
        <authorList>
            <person name="Kai J."/>
        </authorList>
    </citation>
    <scope>NUCLEOTIDE SEQUENCE [LARGE SCALE GENOMIC DNA]</scope>
    <source>
        <strain evidence="19">f23</strain>
    </source>
</reference>
<comment type="subunit">
    <text evidence="4 15 16">Homodimer.</text>
</comment>
<dbReference type="NCBIfam" id="TIGR00088">
    <property type="entry name" value="trmD"/>
    <property type="match status" value="1"/>
</dbReference>
<dbReference type="InterPro" id="IPR016009">
    <property type="entry name" value="tRNA_MeTrfase_TRMD/TRM10"/>
</dbReference>
<dbReference type="EC" id="2.1.1.228" evidence="5 15"/>
<gene>
    <name evidence="15 18" type="primary">trmD</name>
    <name evidence="18" type="ORF">DHf2319_04995</name>
</gene>
<evidence type="ECO:0000256" key="11">
    <source>
        <dbReference type="ARBA" id="ARBA00022694"/>
    </source>
</evidence>
<keyword evidence="8 15" id="KW-0489">Methyltransferase</keyword>
<feature type="binding site" evidence="15">
    <location>
        <begin position="133"/>
        <end position="138"/>
    </location>
    <ligand>
        <name>S-adenosyl-L-methionine</name>
        <dbReference type="ChEBI" id="CHEBI:59789"/>
    </ligand>
</feature>
<dbReference type="GO" id="GO:0032259">
    <property type="term" value="P:methylation"/>
    <property type="evidence" value="ECO:0007669"/>
    <property type="project" value="UniProtKB-KW"/>
</dbReference>
<dbReference type="InterPro" id="IPR029028">
    <property type="entry name" value="Alpha/beta_knot_MTases"/>
</dbReference>
<evidence type="ECO:0000256" key="16">
    <source>
        <dbReference type="RuleBase" id="RU003464"/>
    </source>
</evidence>
<comment type="similarity">
    <text evidence="3 15 16">Belongs to the RNA methyltransferase TrmD family.</text>
</comment>
<feature type="domain" description="tRNA methyltransferase TRMD/TRM10-type" evidence="17">
    <location>
        <begin position="1"/>
        <end position="228"/>
    </location>
</feature>
<proteinExistence type="inferred from homology"/>
<dbReference type="SUPFAM" id="SSF75217">
    <property type="entry name" value="alpha/beta knot"/>
    <property type="match status" value="1"/>
</dbReference>
<evidence type="ECO:0000256" key="12">
    <source>
        <dbReference type="ARBA" id="ARBA00029736"/>
    </source>
</evidence>
<keyword evidence="9 15" id="KW-0808">Transferase</keyword>
<keyword evidence="19" id="KW-1185">Reference proteome</keyword>
<evidence type="ECO:0000256" key="2">
    <source>
        <dbReference type="ARBA" id="ARBA00004496"/>
    </source>
</evidence>
<name>A0ABY4AQB6_9BURK</name>
<dbReference type="InterPro" id="IPR002649">
    <property type="entry name" value="tRNA_m1G_MeTrfase_TrmD"/>
</dbReference>
<evidence type="ECO:0000256" key="9">
    <source>
        <dbReference type="ARBA" id="ARBA00022679"/>
    </source>
</evidence>
<dbReference type="Proteomes" id="UP000831607">
    <property type="component" value="Chromosome"/>
</dbReference>
<evidence type="ECO:0000256" key="10">
    <source>
        <dbReference type="ARBA" id="ARBA00022691"/>
    </source>
</evidence>
<dbReference type="InterPro" id="IPR029026">
    <property type="entry name" value="tRNA_m1G_MTases_N"/>
</dbReference>
<keyword evidence="11 15" id="KW-0819">tRNA processing</keyword>
<evidence type="ECO:0000256" key="14">
    <source>
        <dbReference type="ARBA" id="ARBA00047783"/>
    </source>
</evidence>
<dbReference type="NCBIfam" id="NF000648">
    <property type="entry name" value="PRK00026.1"/>
    <property type="match status" value="1"/>
</dbReference>
<dbReference type="PANTHER" id="PTHR46417">
    <property type="entry name" value="TRNA (GUANINE-N(1)-)-METHYLTRANSFERASE"/>
    <property type="match status" value="1"/>
</dbReference>
<dbReference type="GO" id="GO:0052906">
    <property type="term" value="F:tRNA (guanine(37)-N1)-methyltransferase activity"/>
    <property type="evidence" value="ECO:0007669"/>
    <property type="project" value="UniProtKB-EC"/>
</dbReference>
<evidence type="ECO:0000256" key="8">
    <source>
        <dbReference type="ARBA" id="ARBA00022603"/>
    </source>
</evidence>
<evidence type="ECO:0000256" key="1">
    <source>
        <dbReference type="ARBA" id="ARBA00002634"/>
    </source>
</evidence>
<sequence length="249" mass="27327">MRIDILTLFPEYFAPLCTSGITGRAHDRGLWQLKTWNMRDFVQDVHRTVDDRPYGGGPGMVMLAQPLADALVAAQSDRAAAAPVILLAPSGKPFDQACAQSLAQSPGAIVICGRYEGIDQRFIDRHVNDCWSIGDFVVSGGEPALMPMLDAAVRLLPGAMQHDSHDQDSFQDSLSGLLDSPHYTRPEIWQAQGVPEVLTSGHHDRIARWRREQSLALTLVKRPDLIEKARAAGRLTPKDEAFLASLAHS</sequence>
<dbReference type="InterPro" id="IPR023148">
    <property type="entry name" value="tRNA_m1G_MeTrfase_C_sf"/>
</dbReference>
<dbReference type="Gene3D" id="3.40.1280.10">
    <property type="match status" value="1"/>
</dbReference>
<evidence type="ECO:0000256" key="15">
    <source>
        <dbReference type="HAMAP-Rule" id="MF_00605"/>
    </source>
</evidence>